<dbReference type="PANTHER" id="PTHR43885:SF1">
    <property type="entry name" value="SUPERFAMILY HYDROLASE, PUTATIVE (AFU_ORTHOLOGUE AFUA_4G13290)-RELATED"/>
    <property type="match status" value="1"/>
</dbReference>
<evidence type="ECO:0000313" key="1">
    <source>
        <dbReference type="EMBL" id="EGA65820.1"/>
    </source>
</evidence>
<sequence length="203" mass="22756">MSCKPLNIRHIKAIVFDLDNTLVSSDMDFRWLREQIGCPLDSDLLSYVDQLECADAHADAHALILQHELEDAQSSQPMPGSQSLIDFIHQNQLLTAIITRNCAQAAEQKLAHNNLNIPRLITREHFPPKPSPDSLIALAQEWQLEHHQVLYVGDYLYDLQAAFNADMPSCLVTHGKPSPFTTHASLVIGHLDELESALSEHHS</sequence>
<dbReference type="PANTHER" id="PTHR43885">
    <property type="entry name" value="HALOACID DEHALOGENASE-LIKE HYDROLASE"/>
    <property type="match status" value="1"/>
</dbReference>
<dbReference type="Pfam" id="PF13419">
    <property type="entry name" value="HAD_2"/>
    <property type="match status" value="1"/>
</dbReference>
<keyword evidence="2" id="KW-1185">Reference proteome</keyword>
<dbReference type="InterPro" id="IPR006439">
    <property type="entry name" value="HAD-SF_hydro_IA"/>
</dbReference>
<dbReference type="CDD" id="cd01427">
    <property type="entry name" value="HAD_like"/>
    <property type="match status" value="1"/>
</dbReference>
<name>E8LTY4_9VIBR</name>
<dbReference type="SUPFAM" id="SSF56784">
    <property type="entry name" value="HAD-like"/>
    <property type="match status" value="1"/>
</dbReference>
<dbReference type="AlphaFoldDB" id="E8LTY4"/>
<dbReference type="InterPro" id="IPR036412">
    <property type="entry name" value="HAD-like_sf"/>
</dbReference>
<comment type="caution">
    <text evidence="1">The sequence shown here is derived from an EMBL/GenBank/DDBJ whole genome shotgun (WGS) entry which is preliminary data.</text>
</comment>
<dbReference type="RefSeq" id="WP_006879293.1">
    <property type="nucleotide sequence ID" value="NZ_AEVS01000059.1"/>
</dbReference>
<dbReference type="OrthoDB" id="5623813at2"/>
<dbReference type="InterPro" id="IPR023214">
    <property type="entry name" value="HAD_sf"/>
</dbReference>
<dbReference type="InterPro" id="IPR041492">
    <property type="entry name" value="HAD_2"/>
</dbReference>
<reference evidence="1 2" key="1">
    <citation type="journal article" date="2012" name="Int. J. Syst. Evol. Microbiol.">
        <title>Vibrio caribbeanicus sp. nov., isolated from the marine sponge Scleritoderma cyanea.</title>
        <authorList>
            <person name="Hoffmann M."/>
            <person name="Monday S.R."/>
            <person name="Allard M.W."/>
            <person name="Strain E.A."/>
            <person name="Whittaker P."/>
            <person name="Naum M."/>
            <person name="McCarthy P.J."/>
            <person name="Lopez J.V."/>
            <person name="Fischer M."/>
            <person name="Brown E.W."/>
        </authorList>
    </citation>
    <scope>NUCLEOTIDE SEQUENCE [LARGE SCALE GENOMIC DNA]</scope>
    <source>
        <strain evidence="1 2">LMG 20546</strain>
    </source>
</reference>
<dbReference type="EMBL" id="AEVS01000059">
    <property type="protein sequence ID" value="EGA65820.1"/>
    <property type="molecule type" value="Genomic_DNA"/>
</dbReference>
<gene>
    <name evidence="1" type="ORF">VIBR0546_10274</name>
</gene>
<protein>
    <submittedName>
        <fullName evidence="1">Phosphatase</fullName>
    </submittedName>
</protein>
<accession>E8LTY4</accession>
<proteinExistence type="predicted"/>
<dbReference type="Proteomes" id="UP000004371">
    <property type="component" value="Unassembled WGS sequence"/>
</dbReference>
<dbReference type="eggNOG" id="COG0546">
    <property type="taxonomic scope" value="Bacteria"/>
</dbReference>
<dbReference type="SFLD" id="SFLDG01129">
    <property type="entry name" value="C1.5:_HAD__Beta-PGM__Phosphata"/>
    <property type="match status" value="1"/>
</dbReference>
<organism evidence="1 2">
    <name type="scientific">Vibrio brasiliensis LMG 20546</name>
    <dbReference type="NCBI Taxonomy" id="945543"/>
    <lineage>
        <taxon>Bacteria</taxon>
        <taxon>Pseudomonadati</taxon>
        <taxon>Pseudomonadota</taxon>
        <taxon>Gammaproteobacteria</taxon>
        <taxon>Vibrionales</taxon>
        <taxon>Vibrionaceae</taxon>
        <taxon>Vibrio</taxon>
        <taxon>Vibrio oreintalis group</taxon>
    </lineage>
</organism>
<dbReference type="SFLD" id="SFLDS00003">
    <property type="entry name" value="Haloacid_Dehalogenase"/>
    <property type="match status" value="1"/>
</dbReference>
<evidence type="ECO:0000313" key="2">
    <source>
        <dbReference type="Proteomes" id="UP000004371"/>
    </source>
</evidence>
<dbReference type="Gene3D" id="1.10.260.80">
    <property type="match status" value="1"/>
</dbReference>
<dbReference type="STRING" id="945543.VIBR0546_10274"/>
<dbReference type="Gene3D" id="3.40.50.1000">
    <property type="entry name" value="HAD superfamily/HAD-like"/>
    <property type="match status" value="1"/>
</dbReference>
<dbReference type="NCBIfam" id="TIGR01549">
    <property type="entry name" value="HAD-SF-IA-v1"/>
    <property type="match status" value="1"/>
</dbReference>